<reference evidence="5 6" key="1">
    <citation type="journal article" date="2016" name="Genome Biol. Evol.">
        <title>Gene Family Evolution Reflects Adaptation to Soil Environmental Stressors in the Genome of the Collembolan Orchesella cincta.</title>
        <authorList>
            <person name="Faddeeva-Vakhrusheva A."/>
            <person name="Derks M.F."/>
            <person name="Anvar S.Y."/>
            <person name="Agamennone V."/>
            <person name="Suring W."/>
            <person name="Smit S."/>
            <person name="van Straalen N.M."/>
            <person name="Roelofs D."/>
        </authorList>
    </citation>
    <scope>NUCLEOTIDE SEQUENCE [LARGE SCALE GENOMIC DNA]</scope>
    <source>
        <tissue evidence="5">Mixed pool</tissue>
    </source>
</reference>
<evidence type="ECO:0000313" key="5">
    <source>
        <dbReference type="EMBL" id="ODM97483.1"/>
    </source>
</evidence>
<name>A0A1D2MWQ1_ORCCI</name>
<accession>A0A1D2MWQ1</accession>
<dbReference type="InterPro" id="IPR013083">
    <property type="entry name" value="Znf_RING/FYVE/PHD"/>
</dbReference>
<dbReference type="InterPro" id="IPR036859">
    <property type="entry name" value="CAP-Gly_dom_sf"/>
</dbReference>
<evidence type="ECO:0000259" key="4">
    <source>
        <dbReference type="PROSITE" id="PS50089"/>
    </source>
</evidence>
<dbReference type="Gene3D" id="2.30.30.190">
    <property type="entry name" value="CAP Gly-rich-like domain"/>
    <property type="match status" value="1"/>
</dbReference>
<evidence type="ECO:0000256" key="3">
    <source>
        <dbReference type="PROSITE-ProRule" id="PRU00175"/>
    </source>
</evidence>
<keyword evidence="6" id="KW-1185">Reference proteome</keyword>
<dbReference type="EMBL" id="LJIJ01000438">
    <property type="protein sequence ID" value="ODM97483.1"/>
    <property type="molecule type" value="Genomic_DNA"/>
</dbReference>
<evidence type="ECO:0000313" key="6">
    <source>
        <dbReference type="Proteomes" id="UP000094527"/>
    </source>
</evidence>
<organism evidence="5 6">
    <name type="scientific">Orchesella cincta</name>
    <name type="common">Springtail</name>
    <name type="synonym">Podura cincta</name>
    <dbReference type="NCBI Taxonomy" id="48709"/>
    <lineage>
        <taxon>Eukaryota</taxon>
        <taxon>Metazoa</taxon>
        <taxon>Ecdysozoa</taxon>
        <taxon>Arthropoda</taxon>
        <taxon>Hexapoda</taxon>
        <taxon>Collembola</taxon>
        <taxon>Entomobryomorpha</taxon>
        <taxon>Entomobryoidea</taxon>
        <taxon>Orchesellidae</taxon>
        <taxon>Orchesellinae</taxon>
        <taxon>Orchesella</taxon>
    </lineage>
</organism>
<evidence type="ECO:0000256" key="2">
    <source>
        <dbReference type="ARBA" id="ARBA00022833"/>
    </source>
</evidence>
<dbReference type="PROSITE" id="PS50089">
    <property type="entry name" value="ZF_RING_2"/>
    <property type="match status" value="1"/>
</dbReference>
<dbReference type="AlphaFoldDB" id="A0A1D2MWQ1"/>
<keyword evidence="1 3" id="KW-0479">Metal-binding</keyword>
<dbReference type="SMART" id="SM00184">
    <property type="entry name" value="RING"/>
    <property type="match status" value="1"/>
</dbReference>
<dbReference type="GO" id="GO:0008270">
    <property type="term" value="F:zinc ion binding"/>
    <property type="evidence" value="ECO:0007669"/>
    <property type="project" value="UniProtKB-KW"/>
</dbReference>
<dbReference type="CDD" id="cd16448">
    <property type="entry name" value="RING-H2"/>
    <property type="match status" value="1"/>
</dbReference>
<keyword evidence="1 3" id="KW-0863">Zinc-finger</keyword>
<dbReference type="Gene3D" id="3.30.40.10">
    <property type="entry name" value="Zinc/RING finger domain, C3HC4 (zinc finger)"/>
    <property type="match status" value="1"/>
</dbReference>
<dbReference type="InterPro" id="IPR000938">
    <property type="entry name" value="CAP-Gly_domain"/>
</dbReference>
<dbReference type="InterPro" id="IPR001841">
    <property type="entry name" value="Znf_RING"/>
</dbReference>
<protein>
    <submittedName>
        <fullName evidence="5">CAP-Gly domain-containing linker protein 4</fullName>
    </submittedName>
</protein>
<comment type="caution">
    <text evidence="5">The sequence shown here is derived from an EMBL/GenBank/DDBJ whole genome shotgun (WGS) entry which is preliminary data.</text>
</comment>
<gene>
    <name evidence="5" type="ORF">Ocin01_09194</name>
</gene>
<dbReference type="SMART" id="SM01052">
    <property type="entry name" value="CAP_GLY"/>
    <property type="match status" value="1"/>
</dbReference>
<dbReference type="SUPFAM" id="SSF74924">
    <property type="entry name" value="Cap-Gly domain"/>
    <property type="match status" value="1"/>
</dbReference>
<dbReference type="SUPFAM" id="SSF57850">
    <property type="entry name" value="RING/U-box"/>
    <property type="match status" value="1"/>
</dbReference>
<dbReference type="Pfam" id="PF01302">
    <property type="entry name" value="CAP_GLY"/>
    <property type="match status" value="1"/>
</dbReference>
<evidence type="ECO:0000256" key="1">
    <source>
        <dbReference type="ARBA" id="ARBA00022771"/>
    </source>
</evidence>
<dbReference type="Proteomes" id="UP000094527">
    <property type="component" value="Unassembled WGS sequence"/>
</dbReference>
<dbReference type="OrthoDB" id="8043741at2759"/>
<feature type="domain" description="RING-type" evidence="4">
    <location>
        <begin position="322"/>
        <end position="389"/>
    </location>
</feature>
<keyword evidence="2" id="KW-0862">Zinc</keyword>
<dbReference type="Pfam" id="PF13639">
    <property type="entry name" value="zf-RING_2"/>
    <property type="match status" value="1"/>
</dbReference>
<proteinExistence type="predicted"/>
<sequence length="406" mass="45737">MEVQNQIVPRKKTFWKMVKTIFLPAQTIANLMAGCGGGKQGKGNSNYYSLNAAIDNTIGTTMPNESLRPRSNTDFLDSITNVPELDQSSVMIPNAPINLEQAQLLLESLTLCGSSPAHLEPHTMHDSDHPAETMGEEQLVEVEVEVEISGEDIPSPSSFSDENSFQYERDHTVNDNNTTNRSSIAEPQEVVLRRTPKLSTTSDAGSEFHGWRRSSIEVTSNPPVTLLYIPSGLCVGDRIVWVKDDIPELGTVRWIGKIRNQFYSGIEFDKPIGNSSGLYGYGTGLYKQLFSCKLSYGRFVPVKELVLYKDYHDTGIKSGIVCVICRDDFLDTWEPDLFVQSTPANPEIDQHGFQPFHMVSTKCGHLYHWGCLDEWFSTKKRIEYHCPFCVRPMERDEVIRIFPTQI</sequence>